<evidence type="ECO:0000313" key="2">
    <source>
        <dbReference type="EMBL" id="KAF6730087.1"/>
    </source>
</evidence>
<feature type="compositionally biased region" description="Polar residues" evidence="1">
    <location>
        <begin position="1"/>
        <end position="14"/>
    </location>
</feature>
<evidence type="ECO:0000313" key="3">
    <source>
        <dbReference type="Proteomes" id="UP000646548"/>
    </source>
</evidence>
<proteinExistence type="predicted"/>
<comment type="caution">
    <text evidence="2">The sequence shown here is derived from an EMBL/GenBank/DDBJ whole genome shotgun (WGS) entry which is preliminary data.</text>
</comment>
<accession>A0A834CCY9</accession>
<dbReference type="Proteomes" id="UP000646548">
    <property type="component" value="Unassembled WGS sequence"/>
</dbReference>
<feature type="compositionally biased region" description="Basic and acidic residues" evidence="1">
    <location>
        <begin position="23"/>
        <end position="41"/>
    </location>
</feature>
<reference evidence="2" key="1">
    <citation type="journal article" name="BMC Genomics">
        <title>Long-read sequencing and de novo genome assembly of marine medaka (Oryzias melastigma).</title>
        <authorList>
            <person name="Liang P."/>
            <person name="Saqib H.S.A."/>
            <person name="Ni X."/>
            <person name="Shen Y."/>
        </authorList>
    </citation>
    <scope>NUCLEOTIDE SEQUENCE</scope>
    <source>
        <strain evidence="2">Bigg-433</strain>
    </source>
</reference>
<feature type="region of interest" description="Disordered" evidence="1">
    <location>
        <begin position="1"/>
        <end position="52"/>
    </location>
</feature>
<organism evidence="2 3">
    <name type="scientific">Oryzias melastigma</name>
    <name type="common">Marine medaka</name>
    <dbReference type="NCBI Taxonomy" id="30732"/>
    <lineage>
        <taxon>Eukaryota</taxon>
        <taxon>Metazoa</taxon>
        <taxon>Chordata</taxon>
        <taxon>Craniata</taxon>
        <taxon>Vertebrata</taxon>
        <taxon>Euteleostomi</taxon>
        <taxon>Actinopterygii</taxon>
        <taxon>Neopterygii</taxon>
        <taxon>Teleostei</taxon>
        <taxon>Neoteleostei</taxon>
        <taxon>Acanthomorphata</taxon>
        <taxon>Ovalentaria</taxon>
        <taxon>Atherinomorphae</taxon>
        <taxon>Beloniformes</taxon>
        <taxon>Adrianichthyidae</taxon>
        <taxon>Oryziinae</taxon>
        <taxon>Oryzias</taxon>
    </lineage>
</organism>
<evidence type="ECO:0000256" key="1">
    <source>
        <dbReference type="SAM" id="MobiDB-lite"/>
    </source>
</evidence>
<name>A0A834CCY9_ORYME</name>
<dbReference type="AlphaFoldDB" id="A0A834CCY9"/>
<sequence>MRQRESSPPGSVFTNKRRWLTANERRQSSGAERGEGDKSSPEEADERVDEGRPRLSEVAALLFGVPCARDRPRGGLADADSLVSSSCVSHFINR</sequence>
<protein>
    <submittedName>
        <fullName evidence="2">Uncharacterized protein</fullName>
    </submittedName>
</protein>
<gene>
    <name evidence="2" type="ORF">FQA47_011992</name>
</gene>
<dbReference type="EMBL" id="WKFB01000245">
    <property type="protein sequence ID" value="KAF6730087.1"/>
    <property type="molecule type" value="Genomic_DNA"/>
</dbReference>